<dbReference type="GO" id="GO:0016491">
    <property type="term" value="F:oxidoreductase activity"/>
    <property type="evidence" value="ECO:0007669"/>
    <property type="project" value="UniProtKB-KW"/>
</dbReference>
<name>A0AAW6TX06_9BACT</name>
<organism evidence="5 6">
    <name type="scientific">Anaerobaca lacustris</name>
    <dbReference type="NCBI Taxonomy" id="3044600"/>
    <lineage>
        <taxon>Bacteria</taxon>
        <taxon>Pseudomonadati</taxon>
        <taxon>Planctomycetota</taxon>
        <taxon>Phycisphaerae</taxon>
        <taxon>Sedimentisphaerales</taxon>
        <taxon>Anaerobacaceae</taxon>
        <taxon>Anaerobaca</taxon>
    </lineage>
</organism>
<dbReference type="SUPFAM" id="SSF51430">
    <property type="entry name" value="NAD(P)-linked oxidoreductase"/>
    <property type="match status" value="1"/>
</dbReference>
<keyword evidence="2" id="KW-0560">Oxidoreductase</keyword>
<dbReference type="PANTHER" id="PTHR43364:SF1">
    <property type="entry name" value="OXIDOREDUCTASE YDHF"/>
    <property type="match status" value="1"/>
</dbReference>
<reference evidence="5" key="1">
    <citation type="submission" date="2023-05" db="EMBL/GenBank/DDBJ databases">
        <title>Anaerotaeda fermentans gen. nov., sp. nov., a novel anaerobic planctomycete of the new family within the order Sedimentisphaerales isolated from Taman Peninsula, Russia.</title>
        <authorList>
            <person name="Khomyakova M.A."/>
            <person name="Merkel A.Y."/>
            <person name="Slobodkin A.I."/>
        </authorList>
    </citation>
    <scope>NUCLEOTIDE SEQUENCE</scope>
    <source>
        <strain evidence="5">M17dextr</strain>
    </source>
</reference>
<proteinExistence type="inferred from homology"/>
<dbReference type="CDD" id="cd19092">
    <property type="entry name" value="AKR_BsYcsN_EcYdhF-like"/>
    <property type="match status" value="1"/>
</dbReference>
<sequence length="304" mass="33852">MMMVPQIDLCKDGPRCSRIVHGLWRLADWNKNPAEIRELIAGCLELGITTFDHADIYGDYTCESLFGGALADSGIDRSQIQLVTKCGIKLVSHNRPGHGIKCYDTSTAHIVASVESSLKSLRVDFIDLLLIHRPDPLMDPHQVNEAFVALRDSGKVRHFGVSNFLPSQFEMLASKLDVPLVTNQIEYSVMCLDPHSDGSLDLCQRLDIRPMAWSPMGGGRLFHEDSDRARRLRDVLGRIGRQFGGASMDQVALAWLLAHPARFVPVLGTGRLSRIRRAVEVLGLSLSRDQWFEIWCASTGHDVP</sequence>
<dbReference type="AlphaFoldDB" id="A0AAW6TX06"/>
<keyword evidence="6" id="KW-1185">Reference proteome</keyword>
<evidence type="ECO:0000313" key="6">
    <source>
        <dbReference type="Proteomes" id="UP001431776"/>
    </source>
</evidence>
<dbReference type="FunFam" id="3.20.20.100:FF:000008">
    <property type="entry name" value="Aldo/keto reductase family oxidoreductase"/>
    <property type="match status" value="1"/>
</dbReference>
<feature type="domain" description="NADP-dependent oxidoreductase" evidence="4">
    <location>
        <begin position="18"/>
        <end position="293"/>
    </location>
</feature>
<dbReference type="PRINTS" id="PR00069">
    <property type="entry name" value="ALDKETRDTASE"/>
</dbReference>
<evidence type="ECO:0000256" key="2">
    <source>
        <dbReference type="ARBA" id="ARBA00023002"/>
    </source>
</evidence>
<dbReference type="InterPro" id="IPR036812">
    <property type="entry name" value="NAD(P)_OxRdtase_dom_sf"/>
</dbReference>
<evidence type="ECO:0000259" key="4">
    <source>
        <dbReference type="Pfam" id="PF00248"/>
    </source>
</evidence>
<dbReference type="PANTHER" id="PTHR43364">
    <property type="entry name" value="NADH-SPECIFIC METHYLGLYOXAL REDUCTASE-RELATED"/>
    <property type="match status" value="1"/>
</dbReference>
<comment type="caution">
    <text evidence="5">The sequence shown here is derived from an EMBL/GenBank/DDBJ whole genome shotgun (WGS) entry which is preliminary data.</text>
</comment>
<comment type="similarity">
    <text evidence="3">Belongs to the aldo/keto reductase family. Aldo/keto reductase 2 subfamily.</text>
</comment>
<evidence type="ECO:0000256" key="3">
    <source>
        <dbReference type="ARBA" id="ARBA00038157"/>
    </source>
</evidence>
<dbReference type="Gene3D" id="3.20.20.100">
    <property type="entry name" value="NADP-dependent oxidoreductase domain"/>
    <property type="match status" value="1"/>
</dbReference>
<evidence type="ECO:0000313" key="5">
    <source>
        <dbReference type="EMBL" id="MDI6450150.1"/>
    </source>
</evidence>
<accession>A0AAW6TX06</accession>
<dbReference type="EMBL" id="JASCXX010000017">
    <property type="protein sequence ID" value="MDI6450150.1"/>
    <property type="molecule type" value="Genomic_DNA"/>
</dbReference>
<dbReference type="Proteomes" id="UP001431776">
    <property type="component" value="Unassembled WGS sequence"/>
</dbReference>
<protein>
    <submittedName>
        <fullName evidence="5">Aldo/keto reductase</fullName>
    </submittedName>
</protein>
<keyword evidence="1" id="KW-0521">NADP</keyword>
<dbReference type="GO" id="GO:0005829">
    <property type="term" value="C:cytosol"/>
    <property type="evidence" value="ECO:0007669"/>
    <property type="project" value="TreeGrafter"/>
</dbReference>
<gene>
    <name evidence="5" type="ORF">QJ522_13910</name>
</gene>
<dbReference type="InterPro" id="IPR020471">
    <property type="entry name" value="AKR"/>
</dbReference>
<dbReference type="InterPro" id="IPR050523">
    <property type="entry name" value="AKR_Detox_Biosynth"/>
</dbReference>
<dbReference type="Pfam" id="PF00248">
    <property type="entry name" value="Aldo_ket_red"/>
    <property type="match status" value="1"/>
</dbReference>
<dbReference type="InterPro" id="IPR023210">
    <property type="entry name" value="NADP_OxRdtase_dom"/>
</dbReference>
<evidence type="ECO:0000256" key="1">
    <source>
        <dbReference type="ARBA" id="ARBA00022857"/>
    </source>
</evidence>